<reference evidence="3 4" key="1">
    <citation type="journal article" date="2020" name="Nat. Commun.">
        <title>Donkey genomes provide new insights into domestication and selection for coat color.</title>
        <authorList>
            <person name="Wang"/>
            <person name="C."/>
            <person name="Li"/>
            <person name="H."/>
            <person name="Guo"/>
            <person name="Y."/>
            <person name="Huang"/>
            <person name="J."/>
            <person name="Sun"/>
            <person name="Y."/>
            <person name="Min"/>
            <person name="J."/>
            <person name="Wang"/>
            <person name="J."/>
            <person name="Fang"/>
            <person name="X."/>
            <person name="Zhao"/>
            <person name="Z."/>
            <person name="Wang"/>
            <person name="S."/>
            <person name="Zhang"/>
            <person name="Y."/>
            <person name="Liu"/>
            <person name="Q."/>
            <person name="Jiang"/>
            <person name="Q."/>
            <person name="Wang"/>
            <person name="X."/>
            <person name="Guo"/>
            <person name="Y."/>
            <person name="Yang"/>
            <person name="C."/>
            <person name="Wang"/>
            <person name="Y."/>
            <person name="Tian"/>
            <person name="F."/>
            <person name="Zhuang"/>
            <person name="G."/>
            <person name="Fan"/>
            <person name="Y."/>
            <person name="Gao"/>
            <person name="Q."/>
            <person name="Li"/>
            <person name="Y."/>
            <person name="Ju"/>
            <person name="Z."/>
            <person name="Li"/>
            <person name="J."/>
            <person name="Li"/>
            <person name="R."/>
            <person name="Hou"/>
            <person name="M."/>
            <person name="Yang"/>
            <person name="G."/>
            <person name="Liu"/>
            <person name="G."/>
            <person name="Liu"/>
            <person name="W."/>
            <person name="Guo"/>
            <person name="J."/>
            <person name="Pan"/>
            <person name="S."/>
            <person name="Fan"/>
            <person name="G."/>
            <person name="Zhang"/>
            <person name="W."/>
            <person name="Zhang"/>
            <person name="R."/>
            <person name="Yu"/>
            <person name="J."/>
            <person name="Zhang"/>
            <person name="X."/>
            <person name="Yin"/>
            <person name="Q."/>
            <person name="Ji"/>
            <person name="C."/>
            <person name="Jin"/>
            <person name="Y."/>
            <person name="Yue"/>
            <person name="G."/>
            <person name="Liu"/>
            <person name="M."/>
            <person name="Xu"/>
            <person name="J."/>
            <person name="Liu"/>
            <person name="S."/>
            <person name="Jordana"/>
            <person name="J."/>
            <person name="Noce"/>
            <person name="A."/>
            <person name="Amills"/>
            <person name="M."/>
            <person name="Wu"/>
            <person name="D.D."/>
            <person name="Li"/>
            <person name="S."/>
            <person name="Zhou"/>
            <person name="X. and Zhong"/>
            <person name="J."/>
        </authorList>
    </citation>
    <scope>NUCLEOTIDE SEQUENCE [LARGE SCALE GENOMIC DNA]</scope>
</reference>
<feature type="domain" description="Alpha-carbonic anhydrase" evidence="2">
    <location>
        <begin position="50"/>
        <end position="109"/>
    </location>
</feature>
<evidence type="ECO:0000259" key="2">
    <source>
        <dbReference type="Pfam" id="PF00194"/>
    </source>
</evidence>
<dbReference type="GeneTree" id="ENSGT00940000162066"/>
<dbReference type="Pfam" id="PF00194">
    <property type="entry name" value="Carb_anhydrase"/>
    <property type="match status" value="1"/>
</dbReference>
<dbReference type="Gene3D" id="3.10.200.10">
    <property type="entry name" value="Alpha carbonic anhydrase"/>
    <property type="match status" value="1"/>
</dbReference>
<keyword evidence="4" id="KW-1185">Reference proteome</keyword>
<organism evidence="3 4">
    <name type="scientific">Equus asinus</name>
    <name type="common">Donkey</name>
    <name type="synonym">Equus africanus asinus</name>
    <dbReference type="NCBI Taxonomy" id="9793"/>
    <lineage>
        <taxon>Eukaryota</taxon>
        <taxon>Metazoa</taxon>
        <taxon>Chordata</taxon>
        <taxon>Craniata</taxon>
        <taxon>Vertebrata</taxon>
        <taxon>Euteleostomi</taxon>
        <taxon>Mammalia</taxon>
        <taxon>Eutheria</taxon>
        <taxon>Laurasiatheria</taxon>
        <taxon>Perissodactyla</taxon>
        <taxon>Equidae</taxon>
        <taxon>Equus</taxon>
    </lineage>
</organism>
<protein>
    <submittedName>
        <fullName evidence="3">Carbonic anhydrase 5A</fullName>
    </submittedName>
</protein>
<name>A0A9L0IY27_EQUAS</name>
<accession>A0A9L0IY27</accession>
<proteinExistence type="predicted"/>
<evidence type="ECO:0000313" key="3">
    <source>
        <dbReference type="Ensembl" id="ENSEASP00005045896.1"/>
    </source>
</evidence>
<dbReference type="Proteomes" id="UP000694387">
    <property type="component" value="Chromosome 28"/>
</dbReference>
<feature type="region of interest" description="Disordered" evidence="1">
    <location>
        <begin position="175"/>
        <end position="199"/>
    </location>
</feature>
<dbReference type="AlphaFoldDB" id="A0A9L0IY27"/>
<evidence type="ECO:0000256" key="1">
    <source>
        <dbReference type="SAM" id="MobiDB-lite"/>
    </source>
</evidence>
<reference evidence="3" key="2">
    <citation type="submission" date="2025-08" db="UniProtKB">
        <authorList>
            <consortium name="Ensembl"/>
        </authorList>
    </citation>
    <scope>IDENTIFICATION</scope>
</reference>
<reference evidence="3" key="3">
    <citation type="submission" date="2025-09" db="UniProtKB">
        <authorList>
            <consortium name="Ensembl"/>
        </authorList>
    </citation>
    <scope>IDENTIFICATION</scope>
</reference>
<dbReference type="SUPFAM" id="SSF51069">
    <property type="entry name" value="Carbonic anhydrase"/>
    <property type="match status" value="1"/>
</dbReference>
<feature type="compositionally biased region" description="Basic and acidic residues" evidence="1">
    <location>
        <begin position="180"/>
        <end position="192"/>
    </location>
</feature>
<dbReference type="Ensembl" id="ENSEAST00005077023.1">
    <property type="protein sequence ID" value="ENSEASP00005045896.1"/>
    <property type="gene ID" value="ENSEASG00005000159.2"/>
</dbReference>
<dbReference type="InterPro" id="IPR001148">
    <property type="entry name" value="CA_dom"/>
</dbReference>
<dbReference type="InterPro" id="IPR036398">
    <property type="entry name" value="CA_dom_sf"/>
</dbReference>
<sequence length="208" mass="22825">MLRTPKSSGLSVLVKQMWGTLRSHPLRLARRCSRRPCAQRNSSNTLHPLWKGPACMPGGARQSPINICQRDSVYDPRLQPLQVSYHASACLYVWNTGYLCQVEFDDSTEGSAAFSPLEFCEIPELQRSCDGRERPGGDRRLFKGCAGSHGPLRALLSAAHLPGLLDLPGLPHHPSANRVGHLDPPEEAHRGGPEPAGRVSHAPVFCPW</sequence>
<gene>
    <name evidence="3" type="primary">CA5A</name>
</gene>
<evidence type="ECO:0000313" key="4">
    <source>
        <dbReference type="Proteomes" id="UP000694387"/>
    </source>
</evidence>